<gene>
    <name evidence="5" type="ORF">AAG570_001441</name>
</gene>
<dbReference type="Gene3D" id="6.20.50.20">
    <property type="match status" value="1"/>
</dbReference>
<accession>A0ABD0YBW4</accession>
<dbReference type="GO" id="GO:1902555">
    <property type="term" value="C:endoribonuclease complex"/>
    <property type="evidence" value="ECO:0007669"/>
    <property type="project" value="UniProtKB-ARBA"/>
</dbReference>
<reference evidence="5 6" key="1">
    <citation type="submission" date="2024-07" db="EMBL/GenBank/DDBJ databases">
        <title>Chromosome-level genome assembly of the water stick insect Ranatra chinensis (Heteroptera: Nepidae).</title>
        <authorList>
            <person name="Liu X."/>
        </authorList>
    </citation>
    <scope>NUCLEOTIDE SEQUENCE [LARGE SCALE GENOMIC DNA]</scope>
    <source>
        <strain evidence="5">Cailab_2021Rc</strain>
        <tissue evidence="5">Muscle</tissue>
    </source>
</reference>
<keyword evidence="1" id="KW-0819">tRNA processing</keyword>
<name>A0ABD0YBW4_9HEMI</name>
<keyword evidence="6" id="KW-1185">Reference proteome</keyword>
<dbReference type="Proteomes" id="UP001558652">
    <property type="component" value="Unassembled WGS sequence"/>
</dbReference>
<comment type="similarity">
    <text evidence="4">Belongs to the eukaryotic/archaeal RNase P protein component 4 family.</text>
</comment>
<evidence type="ECO:0000313" key="6">
    <source>
        <dbReference type="Proteomes" id="UP001558652"/>
    </source>
</evidence>
<dbReference type="Pfam" id="PF04032">
    <property type="entry name" value="Rpr2"/>
    <property type="match status" value="1"/>
</dbReference>
<comment type="caution">
    <text evidence="5">The sequence shown here is derived from an EMBL/GenBank/DDBJ whole genome shotgun (WGS) entry which is preliminary data.</text>
</comment>
<evidence type="ECO:0000256" key="4">
    <source>
        <dbReference type="ARBA" id="ARBA00038402"/>
    </source>
</evidence>
<dbReference type="PANTHER" id="PTHR14742:SF0">
    <property type="entry name" value="RIBONUCLEASE P PROTEIN SUBUNIT P21"/>
    <property type="match status" value="1"/>
</dbReference>
<dbReference type="EMBL" id="JBFDAA010000010">
    <property type="protein sequence ID" value="KAL1124820.1"/>
    <property type="molecule type" value="Genomic_DNA"/>
</dbReference>
<evidence type="ECO:0000313" key="5">
    <source>
        <dbReference type="EMBL" id="KAL1124820.1"/>
    </source>
</evidence>
<protein>
    <submittedName>
        <fullName evidence="5">Uncharacterized protein</fullName>
    </submittedName>
</protein>
<dbReference type="InterPro" id="IPR007175">
    <property type="entry name" value="Rpr2/Snm1/Rpp21"/>
</dbReference>
<evidence type="ECO:0000256" key="3">
    <source>
        <dbReference type="ARBA" id="ARBA00022833"/>
    </source>
</evidence>
<dbReference type="GO" id="GO:0046872">
    <property type="term" value="F:metal ion binding"/>
    <property type="evidence" value="ECO:0007669"/>
    <property type="project" value="UniProtKB-KW"/>
</dbReference>
<sequence>MAFVRVKRRLQDDPKEVLLLTSSKKPKTETAVFKFAATVDKQKFQGRDAFYRMNYLYQIANLCSNIPGAGGKKLMLHYGAQMTVIGKKTNSRMEPELKRTICKGCNAILVPGDTARVRLLSKPQPQVVWICIVCGTYKLFNTRPGYKLWCEKSEALIETLGCAVCVGGGSNCNGNHHDRVGNIVKKNTQLSECSRNLYS</sequence>
<keyword evidence="2" id="KW-0479">Metal-binding</keyword>
<proteinExistence type="inferred from homology"/>
<keyword evidence="3" id="KW-0862">Zinc</keyword>
<evidence type="ECO:0000256" key="1">
    <source>
        <dbReference type="ARBA" id="ARBA00022694"/>
    </source>
</evidence>
<dbReference type="GO" id="GO:0008033">
    <property type="term" value="P:tRNA processing"/>
    <property type="evidence" value="ECO:0007669"/>
    <property type="project" value="UniProtKB-KW"/>
</dbReference>
<evidence type="ECO:0000256" key="2">
    <source>
        <dbReference type="ARBA" id="ARBA00022723"/>
    </source>
</evidence>
<organism evidence="5 6">
    <name type="scientific">Ranatra chinensis</name>
    <dbReference type="NCBI Taxonomy" id="642074"/>
    <lineage>
        <taxon>Eukaryota</taxon>
        <taxon>Metazoa</taxon>
        <taxon>Ecdysozoa</taxon>
        <taxon>Arthropoda</taxon>
        <taxon>Hexapoda</taxon>
        <taxon>Insecta</taxon>
        <taxon>Pterygota</taxon>
        <taxon>Neoptera</taxon>
        <taxon>Paraneoptera</taxon>
        <taxon>Hemiptera</taxon>
        <taxon>Heteroptera</taxon>
        <taxon>Panheteroptera</taxon>
        <taxon>Nepomorpha</taxon>
        <taxon>Nepidae</taxon>
        <taxon>Ranatrinae</taxon>
        <taxon>Ranatra</taxon>
    </lineage>
</organism>
<dbReference type="AlphaFoldDB" id="A0ABD0YBW4"/>
<dbReference type="GO" id="GO:1990904">
    <property type="term" value="C:ribonucleoprotein complex"/>
    <property type="evidence" value="ECO:0007669"/>
    <property type="project" value="UniProtKB-ARBA"/>
</dbReference>
<dbReference type="PANTHER" id="PTHR14742">
    <property type="entry name" value="RIBONUCLEASE P SUBUNIT P21"/>
    <property type="match status" value="1"/>
</dbReference>